<dbReference type="AlphaFoldDB" id="I1K007"/>
<dbReference type="GeneID" id="102660698"/>
<dbReference type="PANTHER" id="PTHR33095:SF23">
    <property type="entry name" value="DUF1645 FAMILY PROTEIN"/>
    <property type="match status" value="1"/>
</dbReference>
<reference evidence="2" key="2">
    <citation type="submission" date="2018-02" db="UniProtKB">
        <authorList>
            <consortium name="EnsemblPlants"/>
        </authorList>
    </citation>
    <scope>IDENTIFICATION</scope>
    <source>
        <strain evidence="2">Williams 82</strain>
    </source>
</reference>
<evidence type="ECO:0000313" key="3">
    <source>
        <dbReference type="Proteomes" id="UP000008827"/>
    </source>
</evidence>
<proteinExistence type="predicted"/>
<dbReference type="EMBL" id="CM000838">
    <property type="protein sequence ID" value="KRH57069.1"/>
    <property type="molecule type" value="Genomic_DNA"/>
</dbReference>
<dbReference type="RefSeq" id="XP_006580646.1">
    <property type="nucleotide sequence ID" value="XM_006580583.1"/>
</dbReference>
<organism evidence="2">
    <name type="scientific">Glycine max</name>
    <name type="common">Soybean</name>
    <name type="synonym">Glycine hispida</name>
    <dbReference type="NCBI Taxonomy" id="3847"/>
    <lineage>
        <taxon>Eukaryota</taxon>
        <taxon>Viridiplantae</taxon>
        <taxon>Streptophyta</taxon>
        <taxon>Embryophyta</taxon>
        <taxon>Tracheophyta</taxon>
        <taxon>Spermatophyta</taxon>
        <taxon>Magnoliopsida</taxon>
        <taxon>eudicotyledons</taxon>
        <taxon>Gunneridae</taxon>
        <taxon>Pentapetalae</taxon>
        <taxon>rosids</taxon>
        <taxon>fabids</taxon>
        <taxon>Fabales</taxon>
        <taxon>Fabaceae</taxon>
        <taxon>Papilionoideae</taxon>
        <taxon>50 kb inversion clade</taxon>
        <taxon>NPAAA clade</taxon>
        <taxon>indigoferoid/millettioid clade</taxon>
        <taxon>Phaseoleae</taxon>
        <taxon>Glycine</taxon>
        <taxon>Glycine subgen. Soja</taxon>
    </lineage>
</organism>
<dbReference type="KEGG" id="gmx:102660698"/>
<dbReference type="OrthoDB" id="666789at2759"/>
<accession>I1K007</accession>
<dbReference type="STRING" id="3847.I1K007"/>
<protein>
    <submittedName>
        <fullName evidence="1 2">Uncharacterized protein</fullName>
    </submittedName>
</protein>
<dbReference type="OMA" id="TEDTRCQ"/>
<dbReference type="InterPro" id="IPR012442">
    <property type="entry name" value="DUF1645_plant"/>
</dbReference>
<sequence>MMQTEPSSPSFSAHSSFPVLIPSHRRVNEQNDDVDVSDDFEFSSVSRHTDSSPVSADDIFFNGQIIPIYPPFHQNDAFVADASVTTQTAPLGARRRRLPLRTLMFEEEERETVNIDSSNELHGVAEGTYCVWTPPCKKTTASSTKRWKIRDLLLPRRHSKVAPKHSSAAVNGGAIAKLVGFFTNANGLARNLQPFSS</sequence>
<dbReference type="PaxDb" id="3847-GLYMA05G02200.1"/>
<keyword evidence="3" id="KW-1185">Reference proteome</keyword>
<gene>
    <name evidence="2" type="primary">LOC102660698</name>
    <name evidence="1" type="ORF">GLYMA_05G037600</name>
</gene>
<dbReference type="Proteomes" id="UP000008827">
    <property type="component" value="Chromosome 5"/>
</dbReference>
<dbReference type="HOGENOM" id="CLU_059090_0_0_1"/>
<evidence type="ECO:0000313" key="1">
    <source>
        <dbReference type="EMBL" id="KRH57069.1"/>
    </source>
</evidence>
<dbReference type="PANTHER" id="PTHR33095">
    <property type="entry name" value="OS07G0619500 PROTEIN"/>
    <property type="match status" value="1"/>
</dbReference>
<reference evidence="1" key="3">
    <citation type="submission" date="2018-07" db="EMBL/GenBank/DDBJ databases">
        <title>WGS assembly of Glycine max.</title>
        <authorList>
            <person name="Schmutz J."/>
            <person name="Cannon S."/>
            <person name="Schlueter J."/>
            <person name="Ma J."/>
            <person name="Mitros T."/>
            <person name="Nelson W."/>
            <person name="Hyten D."/>
            <person name="Song Q."/>
            <person name="Thelen J."/>
            <person name="Cheng J."/>
            <person name="Xu D."/>
            <person name="Hellsten U."/>
            <person name="May G."/>
            <person name="Yu Y."/>
            <person name="Sakurai T."/>
            <person name="Umezawa T."/>
            <person name="Bhattacharyya M."/>
            <person name="Sandhu D."/>
            <person name="Valliyodan B."/>
            <person name="Lindquist E."/>
            <person name="Peto M."/>
            <person name="Grant D."/>
            <person name="Shu S."/>
            <person name="Goodstein D."/>
            <person name="Barry K."/>
            <person name="Futrell-Griggs M."/>
            <person name="Abernathy B."/>
            <person name="Du J."/>
            <person name="Tian Z."/>
            <person name="Zhu L."/>
            <person name="Gill N."/>
            <person name="Joshi T."/>
            <person name="Libault M."/>
            <person name="Sethuraman A."/>
            <person name="Zhang X."/>
            <person name="Shinozaki K."/>
            <person name="Nguyen H."/>
            <person name="Wing R."/>
            <person name="Cregan P."/>
            <person name="Specht J."/>
            <person name="Grimwood J."/>
            <person name="Rokhsar D."/>
            <person name="Stacey G."/>
            <person name="Shoemaker R."/>
            <person name="Jackson S."/>
        </authorList>
    </citation>
    <scope>NUCLEOTIDE SEQUENCE</scope>
    <source>
        <tissue evidence="1">Callus</tissue>
    </source>
</reference>
<dbReference type="Pfam" id="PF07816">
    <property type="entry name" value="DUF1645"/>
    <property type="match status" value="1"/>
</dbReference>
<dbReference type="Gramene" id="KRH57069">
    <property type="protein sequence ID" value="KRH57069"/>
    <property type="gene ID" value="GLYMA_05G037600"/>
</dbReference>
<evidence type="ECO:0000313" key="2">
    <source>
        <dbReference type="EnsemblPlants" id="KRH57069"/>
    </source>
</evidence>
<dbReference type="EnsemblPlants" id="KRH57069">
    <property type="protein sequence ID" value="KRH57069"/>
    <property type="gene ID" value="GLYMA_05G037600"/>
</dbReference>
<name>I1K007_SOYBN</name>
<reference evidence="1 2" key="1">
    <citation type="journal article" date="2010" name="Nature">
        <title>Genome sequence of the palaeopolyploid soybean.</title>
        <authorList>
            <person name="Schmutz J."/>
            <person name="Cannon S.B."/>
            <person name="Schlueter J."/>
            <person name="Ma J."/>
            <person name="Mitros T."/>
            <person name="Nelson W."/>
            <person name="Hyten D.L."/>
            <person name="Song Q."/>
            <person name="Thelen J.J."/>
            <person name="Cheng J."/>
            <person name="Xu D."/>
            <person name="Hellsten U."/>
            <person name="May G.D."/>
            <person name="Yu Y."/>
            <person name="Sakurai T."/>
            <person name="Umezawa T."/>
            <person name="Bhattacharyya M.K."/>
            <person name="Sandhu D."/>
            <person name="Valliyodan B."/>
            <person name="Lindquist E."/>
            <person name="Peto M."/>
            <person name="Grant D."/>
            <person name="Shu S."/>
            <person name="Goodstein D."/>
            <person name="Barry K."/>
            <person name="Futrell-Griggs M."/>
            <person name="Abernathy B."/>
            <person name="Du J."/>
            <person name="Tian Z."/>
            <person name="Zhu L."/>
            <person name="Gill N."/>
            <person name="Joshi T."/>
            <person name="Libault M."/>
            <person name="Sethuraman A."/>
            <person name="Zhang X.-C."/>
            <person name="Shinozaki K."/>
            <person name="Nguyen H.T."/>
            <person name="Wing R.A."/>
            <person name="Cregan P."/>
            <person name="Specht J."/>
            <person name="Grimwood J."/>
            <person name="Rokhsar D."/>
            <person name="Stacey G."/>
            <person name="Shoemaker R.C."/>
            <person name="Jackson S.A."/>
        </authorList>
    </citation>
    <scope>NUCLEOTIDE SEQUENCE [LARGE SCALE GENOMIC DNA]</scope>
    <source>
        <strain evidence="2">cv. Williams 82</strain>
        <tissue evidence="1">Callus</tissue>
    </source>
</reference>